<dbReference type="GO" id="GO:2000012">
    <property type="term" value="P:regulation of auxin polar transport"/>
    <property type="evidence" value="ECO:0007669"/>
    <property type="project" value="InterPro"/>
</dbReference>
<organism evidence="2 3">
    <name type="scientific">Raphanus sativus</name>
    <name type="common">Radish</name>
    <name type="synonym">Raphanus raphanistrum var. sativus</name>
    <dbReference type="NCBI Taxonomy" id="3726"/>
    <lineage>
        <taxon>Eukaryota</taxon>
        <taxon>Viridiplantae</taxon>
        <taxon>Streptophyta</taxon>
        <taxon>Embryophyta</taxon>
        <taxon>Tracheophyta</taxon>
        <taxon>Spermatophyta</taxon>
        <taxon>Magnoliopsida</taxon>
        <taxon>eudicotyledons</taxon>
        <taxon>Gunneridae</taxon>
        <taxon>Pentapetalae</taxon>
        <taxon>rosids</taxon>
        <taxon>malvids</taxon>
        <taxon>Brassicales</taxon>
        <taxon>Brassicaceae</taxon>
        <taxon>Brassiceae</taxon>
        <taxon>Raphanus</taxon>
    </lineage>
</organism>
<feature type="coiled-coil region" evidence="1">
    <location>
        <begin position="170"/>
        <end position="197"/>
    </location>
</feature>
<dbReference type="OrthoDB" id="780166at2759"/>
<keyword evidence="2" id="KW-1185">Reference proteome</keyword>
<dbReference type="Proteomes" id="UP000504610">
    <property type="component" value="Chromosome 6"/>
</dbReference>
<name>A0A6J0JH44_RAPSA</name>
<evidence type="ECO:0000256" key="1">
    <source>
        <dbReference type="SAM" id="Coils"/>
    </source>
</evidence>
<dbReference type="KEGG" id="rsz:108807206"/>
<dbReference type="InterPro" id="IPR038928">
    <property type="entry name" value="LAZY1"/>
</dbReference>
<dbReference type="PANTHER" id="PTHR34959:SF8">
    <property type="entry name" value="PROTEIN LAZY 1"/>
    <property type="match status" value="1"/>
</dbReference>
<dbReference type="GeneID" id="108807206"/>
<keyword evidence="1" id="KW-0175">Coiled coil</keyword>
<dbReference type="GO" id="GO:0009630">
    <property type="term" value="P:gravitropism"/>
    <property type="evidence" value="ECO:0007669"/>
    <property type="project" value="InterPro"/>
</dbReference>
<proteinExistence type="predicted"/>
<evidence type="ECO:0000313" key="2">
    <source>
        <dbReference type="Proteomes" id="UP000504610"/>
    </source>
</evidence>
<gene>
    <name evidence="3" type="primary">LOC108807206</name>
</gene>
<dbReference type="AlphaFoldDB" id="A0A6J0JH44"/>
<sequence length="301" mass="34526">MKIKRSEDNMKLLSWMRTINRSGFDPSKEFKGSFCCLRAQVSHEVQDIRTNSFSFSRQSQDPTPLKTGEELWSDEGGFSGFLAIGTLGRDPETPKFIASTAEDDVTGAKEEMAKLVTEKLDKFLEEYPEDNSSKEVERSKAEGFIDSDACPSQVYDLFQSSTEATKRSKVKKVKGLLKSLFKRRKALERECNSMEKHGTRDLIKRIFKKFHGSPSKTRNDDDNSMHTKKDIRKSVQIFQRKVHPVMRTPERDGNEIDDRRSCNLKIPNLNGGFLVPSSISKVNKKTENWIKTDEEYHVLEL</sequence>
<reference evidence="3" key="2">
    <citation type="submission" date="2025-08" db="UniProtKB">
        <authorList>
            <consortium name="RefSeq"/>
        </authorList>
    </citation>
    <scope>IDENTIFICATION</scope>
    <source>
        <tissue evidence="3">Leaf</tissue>
    </source>
</reference>
<protein>
    <submittedName>
        <fullName evidence="3">Protein LAZY 1</fullName>
    </submittedName>
</protein>
<evidence type="ECO:0000313" key="3">
    <source>
        <dbReference type="RefSeq" id="XP_018434963.1"/>
    </source>
</evidence>
<dbReference type="PANTHER" id="PTHR34959">
    <property type="entry name" value="PROTEIN LAZY 1"/>
    <property type="match status" value="1"/>
</dbReference>
<accession>A0A6J0JH44</accession>
<reference evidence="2" key="1">
    <citation type="journal article" date="2019" name="Database">
        <title>The radish genome database (RadishGD): an integrated information resource for radish genomics.</title>
        <authorList>
            <person name="Yu H.J."/>
            <person name="Baek S."/>
            <person name="Lee Y.J."/>
            <person name="Cho A."/>
            <person name="Mun J.H."/>
        </authorList>
    </citation>
    <scope>NUCLEOTIDE SEQUENCE [LARGE SCALE GENOMIC DNA]</scope>
    <source>
        <strain evidence="2">cv. WK10039</strain>
    </source>
</reference>
<dbReference type="RefSeq" id="XP_018434963.1">
    <property type="nucleotide sequence ID" value="XM_018579461.2"/>
</dbReference>